<feature type="compositionally biased region" description="Basic residues" evidence="1">
    <location>
        <begin position="174"/>
        <end position="183"/>
    </location>
</feature>
<sequence>MQTTPTAVCGFRRNAANSPRPHSLQVSLGCNPSYESDFAQLEAFREWRKGGNRIVFQETSSWRSDSPLRRRTTFGESMIVRSPETSHFTRFLRLDLSGRPISAVLTLSSRWTHRLREARRHEDKSVLPEDRRILQRHPHVSTGQGPATITVVMGPFSCSGSNSSLATLHEHGRNGKLTHHTQRRTKDEKEASDGGGLMLMSPGRLSTFFSGAGRRSAWDPWTGDSRRRRKQSPHKGTKWRGSTTR</sequence>
<dbReference type="AlphaFoldDB" id="A0A1I7ZYM2"/>
<protein>
    <submittedName>
        <fullName evidence="3">Uncharacterized protein</fullName>
    </submittedName>
</protein>
<feature type="compositionally biased region" description="Basic residues" evidence="1">
    <location>
        <begin position="226"/>
        <end position="238"/>
    </location>
</feature>
<dbReference type="WBParaSite" id="L893_g31066.t1">
    <property type="protein sequence ID" value="L893_g31066.t1"/>
    <property type="gene ID" value="L893_g31066"/>
</dbReference>
<accession>A0A1I7ZYM2</accession>
<keyword evidence="2" id="KW-1185">Reference proteome</keyword>
<name>A0A1I7ZYM2_9BILA</name>
<organism evidence="2 3">
    <name type="scientific">Steinernema glaseri</name>
    <dbReference type="NCBI Taxonomy" id="37863"/>
    <lineage>
        <taxon>Eukaryota</taxon>
        <taxon>Metazoa</taxon>
        <taxon>Ecdysozoa</taxon>
        <taxon>Nematoda</taxon>
        <taxon>Chromadorea</taxon>
        <taxon>Rhabditida</taxon>
        <taxon>Tylenchina</taxon>
        <taxon>Panagrolaimomorpha</taxon>
        <taxon>Strongyloidoidea</taxon>
        <taxon>Steinernematidae</taxon>
        <taxon>Steinernema</taxon>
    </lineage>
</organism>
<evidence type="ECO:0000313" key="3">
    <source>
        <dbReference type="WBParaSite" id="L893_g31066.t1"/>
    </source>
</evidence>
<evidence type="ECO:0000313" key="2">
    <source>
        <dbReference type="Proteomes" id="UP000095287"/>
    </source>
</evidence>
<reference evidence="3" key="1">
    <citation type="submission" date="2016-11" db="UniProtKB">
        <authorList>
            <consortium name="WormBaseParasite"/>
        </authorList>
    </citation>
    <scope>IDENTIFICATION</scope>
</reference>
<proteinExistence type="predicted"/>
<evidence type="ECO:0000256" key="1">
    <source>
        <dbReference type="SAM" id="MobiDB-lite"/>
    </source>
</evidence>
<feature type="region of interest" description="Disordered" evidence="1">
    <location>
        <begin position="163"/>
        <end position="245"/>
    </location>
</feature>
<dbReference type="Proteomes" id="UP000095287">
    <property type="component" value="Unplaced"/>
</dbReference>